<evidence type="ECO:0000313" key="2">
    <source>
        <dbReference type="Proteomes" id="UP000824633"/>
    </source>
</evidence>
<gene>
    <name evidence="1" type="ORF">psyc5s11_10680</name>
</gene>
<proteinExistence type="predicted"/>
<name>A0ABN6IWC2_9CLOT</name>
<dbReference type="RefSeq" id="WP_224036643.1">
    <property type="nucleotide sequence ID" value="NZ_AP024849.1"/>
</dbReference>
<dbReference type="Proteomes" id="UP000824633">
    <property type="component" value="Chromosome"/>
</dbReference>
<accession>A0ABN6IWC2</accession>
<keyword evidence="2" id="KW-1185">Reference proteome</keyword>
<reference evidence="2" key="1">
    <citation type="submission" date="2021-07" db="EMBL/GenBank/DDBJ databases">
        <title>Complete genome sequencing of a Clostridium isolate.</title>
        <authorList>
            <person name="Ueki A."/>
            <person name="Tonouchi A."/>
        </authorList>
    </citation>
    <scope>NUCLEOTIDE SEQUENCE [LARGE SCALE GENOMIC DNA]</scope>
    <source>
        <strain evidence="2">C5S11</strain>
    </source>
</reference>
<sequence length="61" mass="7372">MEHLLIQNLVTNYHYDYEEAKKVVLESTFNQLLEEDTNYVLHYTVDYWAKEVNNENTLMCV</sequence>
<dbReference type="EMBL" id="AP024849">
    <property type="protein sequence ID" value="BCZ45001.1"/>
    <property type="molecule type" value="Genomic_DNA"/>
</dbReference>
<organism evidence="1 2">
    <name type="scientific">Clostridium gelidum</name>
    <dbReference type="NCBI Taxonomy" id="704125"/>
    <lineage>
        <taxon>Bacteria</taxon>
        <taxon>Bacillati</taxon>
        <taxon>Bacillota</taxon>
        <taxon>Clostridia</taxon>
        <taxon>Eubacteriales</taxon>
        <taxon>Clostridiaceae</taxon>
        <taxon>Clostridium</taxon>
    </lineage>
</organism>
<evidence type="ECO:0000313" key="1">
    <source>
        <dbReference type="EMBL" id="BCZ45001.1"/>
    </source>
</evidence>
<protein>
    <submittedName>
        <fullName evidence="1">Uncharacterized protein</fullName>
    </submittedName>
</protein>